<evidence type="ECO:0008006" key="10">
    <source>
        <dbReference type="Google" id="ProtNLM"/>
    </source>
</evidence>
<evidence type="ECO:0000256" key="7">
    <source>
        <dbReference type="SAM" id="Phobius"/>
    </source>
</evidence>
<protein>
    <recommendedName>
        <fullName evidence="10">F-box domain-containing protein</fullName>
    </recommendedName>
</protein>
<dbReference type="EMBL" id="NHYE01005087">
    <property type="protein sequence ID" value="PPQ77244.1"/>
    <property type="molecule type" value="Genomic_DNA"/>
</dbReference>
<feature type="transmembrane region" description="Helical" evidence="7">
    <location>
        <begin position="614"/>
        <end position="634"/>
    </location>
</feature>
<keyword evidence="3 7" id="KW-0812">Transmembrane</keyword>
<dbReference type="InParanoid" id="A0A409WFE0"/>
<feature type="compositionally biased region" description="Low complexity" evidence="6">
    <location>
        <begin position="513"/>
        <end position="523"/>
    </location>
</feature>
<keyword evidence="9" id="KW-1185">Reference proteome</keyword>
<comment type="similarity">
    <text evidence="2">Belongs to the UPF0220 family.</text>
</comment>
<name>A0A409WFE0_9AGAR</name>
<organism evidence="8 9">
    <name type="scientific">Gymnopilus dilepis</name>
    <dbReference type="NCBI Taxonomy" id="231916"/>
    <lineage>
        <taxon>Eukaryota</taxon>
        <taxon>Fungi</taxon>
        <taxon>Dikarya</taxon>
        <taxon>Basidiomycota</taxon>
        <taxon>Agaricomycotina</taxon>
        <taxon>Agaricomycetes</taxon>
        <taxon>Agaricomycetidae</taxon>
        <taxon>Agaricales</taxon>
        <taxon>Agaricineae</taxon>
        <taxon>Hymenogastraceae</taxon>
        <taxon>Gymnopilus</taxon>
    </lineage>
</organism>
<evidence type="ECO:0000256" key="4">
    <source>
        <dbReference type="ARBA" id="ARBA00022989"/>
    </source>
</evidence>
<dbReference type="STRING" id="231916.A0A409WFE0"/>
<evidence type="ECO:0000313" key="9">
    <source>
        <dbReference type="Proteomes" id="UP000284706"/>
    </source>
</evidence>
<accession>A0A409WFE0</accession>
<proteinExistence type="inferred from homology"/>
<evidence type="ECO:0000256" key="1">
    <source>
        <dbReference type="ARBA" id="ARBA00004141"/>
    </source>
</evidence>
<gene>
    <name evidence="8" type="ORF">CVT26_005954</name>
</gene>
<dbReference type="Proteomes" id="UP000284706">
    <property type="component" value="Unassembled WGS sequence"/>
</dbReference>
<dbReference type="InterPro" id="IPR007919">
    <property type="entry name" value="UPF0220"/>
</dbReference>
<evidence type="ECO:0000313" key="8">
    <source>
        <dbReference type="EMBL" id="PPQ77244.1"/>
    </source>
</evidence>
<evidence type="ECO:0000256" key="3">
    <source>
        <dbReference type="ARBA" id="ARBA00022692"/>
    </source>
</evidence>
<dbReference type="Pfam" id="PF05255">
    <property type="entry name" value="UPF0220"/>
    <property type="match status" value="1"/>
</dbReference>
<feature type="transmembrane region" description="Helical" evidence="7">
    <location>
        <begin position="693"/>
        <end position="712"/>
    </location>
</feature>
<dbReference type="AlphaFoldDB" id="A0A409WFE0"/>
<feature type="transmembrane region" description="Helical" evidence="7">
    <location>
        <begin position="570"/>
        <end position="594"/>
    </location>
</feature>
<evidence type="ECO:0000256" key="2">
    <source>
        <dbReference type="ARBA" id="ARBA00005335"/>
    </source>
</evidence>
<evidence type="ECO:0000256" key="5">
    <source>
        <dbReference type="ARBA" id="ARBA00023136"/>
    </source>
</evidence>
<keyword evidence="4 7" id="KW-1133">Transmembrane helix</keyword>
<reference evidence="8 9" key="1">
    <citation type="journal article" date="2018" name="Evol. Lett.">
        <title>Horizontal gene cluster transfer increased hallucinogenic mushroom diversity.</title>
        <authorList>
            <person name="Reynolds H.T."/>
            <person name="Vijayakumar V."/>
            <person name="Gluck-Thaler E."/>
            <person name="Korotkin H.B."/>
            <person name="Matheny P.B."/>
            <person name="Slot J.C."/>
        </authorList>
    </citation>
    <scope>NUCLEOTIDE SEQUENCE [LARGE SCALE GENOMIC DNA]</scope>
    <source>
        <strain evidence="8 9">SRW20</strain>
    </source>
</reference>
<dbReference type="PANTHER" id="PTHR13180">
    <property type="entry name" value="SMALL MEMBRANE PROTEIN-RELATED"/>
    <property type="match status" value="1"/>
</dbReference>
<sequence length="725" mass="81811">MDKLPTELHVKILRYLPGLLLEEGPLSESDLRSSTLFPLNAALVCTLWLSILSEIPDCWTRVVFDVANDPAPLLEAFQWSKDLNGIDVLVFSSSGPSVVHKKAERRRAFAIAQALRPHIRRCRSIVFDVIYSTSLPPAHIFLLEEAPDLEELCLDCEIDNIEIIPDSWMTAVVDRPPLVRSLPSLKRVTLTGFLFMYLVLQFGSPDWLKGTQRPKKKGTDITITQFTFRQTGPCTVENFFYYLLGQMKGFHSLSLCNLSLSYRYEGSDEQEPRKQGVFGHEIHFDSLSTDFFMALGNSGRFIACGSATFEHCTIPSNLNQDWLRYFRDLTLRNIVDDDHGGGLCGILDWWDANNVQHDLRIEACPSFNDSTLNWFKPRKPGMYSAEKLNHWYLHDCTNFTPTLLREVIQARNENPVRYFTDIYHETRLRKLVVTGKGPTQGLTEDDKKWFNNQSFLIVQWMTEAEHGVKEEFFTTSGEAEPQRQPQTPAVPVQIQIRTEVVTDEGLYSHGAHSPTSPSSSTPLPSQPPPYSTTSRYISSAMSLPRVNYDPRRVCLNPFPEFTLGKHRRTVGVYLAGALFALANWTFLDAAVLSAHAKAPYGAPPDTDPPVHVTFLDWVPGICSLLGYLVINLIDKDRIRGDEGFGDSRAVWRARLFLFIGFALMAGGLAGSVSVLVLKYVLNGYPEQFTYYGYANVSQSVALMLSAVVLWIAQNTSSEYEYNLTL</sequence>
<feature type="transmembrane region" description="Helical" evidence="7">
    <location>
        <begin position="655"/>
        <end position="681"/>
    </location>
</feature>
<keyword evidence="5 7" id="KW-0472">Membrane</keyword>
<dbReference type="GO" id="GO:0016020">
    <property type="term" value="C:membrane"/>
    <property type="evidence" value="ECO:0007669"/>
    <property type="project" value="UniProtKB-SubCell"/>
</dbReference>
<comment type="subcellular location">
    <subcellularLocation>
        <location evidence="1">Membrane</location>
        <topology evidence="1">Multi-pass membrane protein</topology>
    </subcellularLocation>
</comment>
<feature type="region of interest" description="Disordered" evidence="6">
    <location>
        <begin position="507"/>
        <end position="534"/>
    </location>
</feature>
<comment type="caution">
    <text evidence="8">The sequence shown here is derived from an EMBL/GenBank/DDBJ whole genome shotgun (WGS) entry which is preliminary data.</text>
</comment>
<dbReference type="OrthoDB" id="268928at2759"/>
<evidence type="ECO:0000256" key="6">
    <source>
        <dbReference type="SAM" id="MobiDB-lite"/>
    </source>
</evidence>